<dbReference type="GO" id="GO:0006890">
    <property type="term" value="P:retrograde vesicle-mediated transport, Golgi to endoplasmic reticulum"/>
    <property type="evidence" value="ECO:0007669"/>
    <property type="project" value="UniProtKB-UniRule"/>
</dbReference>
<dbReference type="EMBL" id="UXUI01009416">
    <property type="protein sequence ID" value="VDD93669.1"/>
    <property type="molecule type" value="Genomic_DNA"/>
</dbReference>
<evidence type="ECO:0000256" key="13">
    <source>
        <dbReference type="PIRNR" id="PIRNR016478"/>
    </source>
</evidence>
<dbReference type="SUPFAM" id="SSF48452">
    <property type="entry name" value="TPR-like"/>
    <property type="match status" value="1"/>
</dbReference>
<evidence type="ECO:0000256" key="4">
    <source>
        <dbReference type="ARBA" id="ARBA00011775"/>
    </source>
</evidence>
<dbReference type="AlphaFoldDB" id="A0A0N4VE79"/>
<evidence type="ECO:0000256" key="3">
    <source>
        <dbReference type="ARBA" id="ARBA00008827"/>
    </source>
</evidence>
<dbReference type="GO" id="GO:0000139">
    <property type="term" value="C:Golgi membrane"/>
    <property type="evidence" value="ECO:0007669"/>
    <property type="project" value="UniProtKB-SubCell"/>
</dbReference>
<evidence type="ECO:0000256" key="10">
    <source>
        <dbReference type="ARBA" id="ARBA00023034"/>
    </source>
</evidence>
<evidence type="ECO:0000256" key="5">
    <source>
        <dbReference type="ARBA" id="ARBA00015828"/>
    </source>
</evidence>
<keyword evidence="8 13" id="KW-0931">ER-Golgi transport</keyword>
<evidence type="ECO:0000256" key="9">
    <source>
        <dbReference type="ARBA" id="ARBA00022927"/>
    </source>
</evidence>
<comment type="function">
    <text evidence="13">The coatomer is a cytosolic protein complex that binds to dilysine motifs and reversibly associates with Golgi non-clathrin-coated vesicles, which further mediate biosynthetic protein transport from the ER, via the Golgi up to the trans Golgi network. The coatomer complex is required for budding from Golgi membranes, and is essential for the retrograde Golgi-to-ER transport of dilysine-tagged proteins.</text>
</comment>
<keyword evidence="15" id="KW-1185">Reference proteome</keyword>
<reference evidence="14 15" key="2">
    <citation type="submission" date="2018-10" db="EMBL/GenBank/DDBJ databases">
        <authorList>
            <consortium name="Pathogen Informatics"/>
        </authorList>
    </citation>
    <scope>NUCLEOTIDE SEQUENCE [LARGE SCALE GENOMIC DNA]</scope>
</reference>
<dbReference type="PIRSF" id="PIRSF016478">
    <property type="entry name" value="Coatomer_esu"/>
    <property type="match status" value="1"/>
</dbReference>
<evidence type="ECO:0000313" key="14">
    <source>
        <dbReference type="EMBL" id="VDD93669.1"/>
    </source>
</evidence>
<gene>
    <name evidence="14" type="ORF">EVEC_LOCUS8420</name>
</gene>
<protein>
    <recommendedName>
        <fullName evidence="5 13">Coatomer subunit epsilon</fullName>
    </recommendedName>
</protein>
<comment type="subcellular location">
    <subcellularLocation>
        <location evidence="2">Cytoplasmic vesicle</location>
        <location evidence="2">COPI-coated vesicle membrane</location>
        <topology evidence="2">Peripheral membrane protein</topology>
        <orientation evidence="2">Cytoplasmic side</orientation>
    </subcellularLocation>
    <subcellularLocation>
        <location evidence="1">Golgi apparatus membrane</location>
        <topology evidence="1">Peripheral membrane protein</topology>
        <orientation evidence="1">Cytoplasmic side</orientation>
    </subcellularLocation>
</comment>
<dbReference type="InterPro" id="IPR006822">
    <property type="entry name" value="Coatomer_esu"/>
</dbReference>
<evidence type="ECO:0000313" key="15">
    <source>
        <dbReference type="Proteomes" id="UP000274131"/>
    </source>
</evidence>
<dbReference type="GO" id="GO:0005198">
    <property type="term" value="F:structural molecule activity"/>
    <property type="evidence" value="ECO:0007669"/>
    <property type="project" value="UniProtKB-UniRule"/>
</dbReference>
<comment type="similarity">
    <text evidence="3 13">Belongs to the COPE family.</text>
</comment>
<comment type="subunit">
    <text evidence="4">Oligomeric complex that consists of at least the alpha, beta, beta', gamma, delta, epsilon and zeta subunits.</text>
</comment>
<evidence type="ECO:0000256" key="1">
    <source>
        <dbReference type="ARBA" id="ARBA00004255"/>
    </source>
</evidence>
<keyword evidence="9 13" id="KW-0653">Protein transport</keyword>
<proteinExistence type="inferred from homology"/>
<dbReference type="GO" id="GO:0006888">
    <property type="term" value="P:endoplasmic reticulum to Golgi vesicle-mediated transport"/>
    <property type="evidence" value="ECO:0007669"/>
    <property type="project" value="TreeGrafter"/>
</dbReference>
<name>A0A0N4VE79_ENTVE</name>
<evidence type="ECO:0000256" key="12">
    <source>
        <dbReference type="ARBA" id="ARBA00023329"/>
    </source>
</evidence>
<evidence type="ECO:0000313" key="16">
    <source>
        <dbReference type="WBParaSite" id="EVEC_0000898101-mRNA-1"/>
    </source>
</evidence>
<accession>A0A0N4VE79</accession>
<evidence type="ECO:0000256" key="11">
    <source>
        <dbReference type="ARBA" id="ARBA00023136"/>
    </source>
</evidence>
<dbReference type="Pfam" id="PF04733">
    <property type="entry name" value="Coatomer_E"/>
    <property type="match status" value="1"/>
</dbReference>
<keyword evidence="11 13" id="KW-0472">Membrane</keyword>
<dbReference type="GO" id="GO:0015031">
    <property type="term" value="P:protein transport"/>
    <property type="evidence" value="ECO:0007669"/>
    <property type="project" value="UniProtKB-UniRule"/>
</dbReference>
<dbReference type="InterPro" id="IPR011990">
    <property type="entry name" value="TPR-like_helical_dom_sf"/>
</dbReference>
<evidence type="ECO:0000256" key="2">
    <source>
        <dbReference type="ARBA" id="ARBA00004347"/>
    </source>
</evidence>
<evidence type="ECO:0000256" key="8">
    <source>
        <dbReference type="ARBA" id="ARBA00022892"/>
    </source>
</evidence>
<evidence type="ECO:0000256" key="6">
    <source>
        <dbReference type="ARBA" id="ARBA00022448"/>
    </source>
</evidence>
<sequence length="319" mass="36406">MASAGGIDVLFEVKNNFYLGAYQNCINEAQNVRLKTDEEKLERDTYMYRAYIAKNKPSIALSEIDENTTLPPLKAVRRFAQYMANPAERSGIVAEIENELNEDFPADDVYCLMAAFIYMHEDNFDSALRILHQGDSLECKAAYIQCLLKIDRVDLALKEIKKMQEIDEDATVTQLALAWVNSALGKDKLKDAFYIYQEMIDKYGATPLLLVAQSSCLMQQEKYDEAEKLLLDAQQRDANYAEALINLVVVTQFLGKPPEAQKDIDNALLNKLLNCFKFCCLPARNVTNRYIKQLKEDHADHPWTKDFLAKEKLFEKVAA</sequence>
<dbReference type="WBParaSite" id="EVEC_0000898101-mRNA-1">
    <property type="protein sequence ID" value="EVEC_0000898101-mRNA-1"/>
    <property type="gene ID" value="EVEC_0000898101"/>
</dbReference>
<keyword evidence="12 13" id="KW-0968">Cytoplasmic vesicle</keyword>
<dbReference type="PANTHER" id="PTHR10805">
    <property type="entry name" value="COATOMER SUBUNIT EPSILON"/>
    <property type="match status" value="1"/>
</dbReference>
<organism evidence="16">
    <name type="scientific">Enterobius vermicularis</name>
    <name type="common">Human pinworm</name>
    <dbReference type="NCBI Taxonomy" id="51028"/>
    <lineage>
        <taxon>Eukaryota</taxon>
        <taxon>Metazoa</taxon>
        <taxon>Ecdysozoa</taxon>
        <taxon>Nematoda</taxon>
        <taxon>Chromadorea</taxon>
        <taxon>Rhabditida</taxon>
        <taxon>Spirurina</taxon>
        <taxon>Oxyuridomorpha</taxon>
        <taxon>Oxyuroidea</taxon>
        <taxon>Oxyuridae</taxon>
        <taxon>Enterobius</taxon>
    </lineage>
</organism>
<reference evidence="16" key="1">
    <citation type="submission" date="2017-02" db="UniProtKB">
        <authorList>
            <consortium name="WormBaseParasite"/>
        </authorList>
    </citation>
    <scope>IDENTIFICATION</scope>
</reference>
<dbReference type="STRING" id="51028.A0A0N4VE79"/>
<keyword evidence="6 13" id="KW-0813">Transport</keyword>
<dbReference type="OrthoDB" id="310217at2759"/>
<dbReference type="GO" id="GO:0030126">
    <property type="term" value="C:COPI vesicle coat"/>
    <property type="evidence" value="ECO:0007669"/>
    <property type="project" value="TreeGrafter"/>
</dbReference>
<evidence type="ECO:0000256" key="7">
    <source>
        <dbReference type="ARBA" id="ARBA00022490"/>
    </source>
</evidence>
<dbReference type="Gene3D" id="1.25.40.10">
    <property type="entry name" value="Tetratricopeptide repeat domain"/>
    <property type="match status" value="1"/>
</dbReference>
<dbReference type="GO" id="GO:0006891">
    <property type="term" value="P:intra-Golgi vesicle-mediated transport"/>
    <property type="evidence" value="ECO:0007669"/>
    <property type="project" value="TreeGrafter"/>
</dbReference>
<dbReference type="Proteomes" id="UP000274131">
    <property type="component" value="Unassembled WGS sequence"/>
</dbReference>
<keyword evidence="10 13" id="KW-0333">Golgi apparatus</keyword>
<keyword evidence="7 13" id="KW-0963">Cytoplasm</keyword>
<dbReference type="PANTHER" id="PTHR10805:SF0">
    <property type="entry name" value="COATOMER SUBUNIT EPSILON"/>
    <property type="match status" value="1"/>
</dbReference>